<dbReference type="PIRSF" id="PIRSF002721">
    <property type="entry name" value="Surface_antigen_Rickettsia"/>
    <property type="match status" value="1"/>
</dbReference>
<feature type="domain" description="Surface antigen" evidence="2">
    <location>
        <begin position="67"/>
        <end position="159"/>
    </location>
</feature>
<dbReference type="AlphaFoldDB" id="A0A1Y6CLL9"/>
<evidence type="ECO:0000259" key="2">
    <source>
        <dbReference type="Pfam" id="PF16998"/>
    </source>
</evidence>
<protein>
    <submittedName>
        <fullName evidence="3">Surface antigen</fullName>
    </submittedName>
</protein>
<dbReference type="Pfam" id="PF16998">
    <property type="entry name" value="17kDa_Anti_2"/>
    <property type="match status" value="1"/>
</dbReference>
<organism evidence="3 4">
    <name type="scientific">Tistlia consotensis USBA 355</name>
    <dbReference type="NCBI Taxonomy" id="560819"/>
    <lineage>
        <taxon>Bacteria</taxon>
        <taxon>Pseudomonadati</taxon>
        <taxon>Pseudomonadota</taxon>
        <taxon>Alphaproteobacteria</taxon>
        <taxon>Rhodospirillales</taxon>
        <taxon>Rhodovibrionaceae</taxon>
        <taxon>Tistlia</taxon>
    </lineage>
</organism>
<accession>A0A1Y6CLL9</accession>
<dbReference type="PROSITE" id="PS51257">
    <property type="entry name" value="PROKAR_LIPOPROTEIN"/>
    <property type="match status" value="1"/>
</dbReference>
<feature type="chain" id="PRO_5012554448" evidence="1">
    <location>
        <begin position="19"/>
        <end position="162"/>
    </location>
</feature>
<evidence type="ECO:0000256" key="1">
    <source>
        <dbReference type="SAM" id="SignalP"/>
    </source>
</evidence>
<evidence type="ECO:0000313" key="4">
    <source>
        <dbReference type="Proteomes" id="UP000192917"/>
    </source>
</evidence>
<evidence type="ECO:0000313" key="3">
    <source>
        <dbReference type="EMBL" id="SMF60792.1"/>
    </source>
</evidence>
<dbReference type="EMBL" id="FWZX01000023">
    <property type="protein sequence ID" value="SMF60792.1"/>
    <property type="molecule type" value="Genomic_DNA"/>
</dbReference>
<dbReference type="InterPro" id="IPR016364">
    <property type="entry name" value="Surface_antigen_Rickettsia"/>
</dbReference>
<dbReference type="STRING" id="560819.SAMN05428998_12395"/>
<dbReference type="Proteomes" id="UP000192917">
    <property type="component" value="Unassembled WGS sequence"/>
</dbReference>
<dbReference type="InterPro" id="IPR032635">
    <property type="entry name" value="Anti_2"/>
</dbReference>
<dbReference type="RefSeq" id="WP_085125028.1">
    <property type="nucleotide sequence ID" value="NZ_FWZX01000023.1"/>
</dbReference>
<keyword evidence="4" id="KW-1185">Reference proteome</keyword>
<feature type="signal peptide" evidence="1">
    <location>
        <begin position="1"/>
        <end position="18"/>
    </location>
</feature>
<sequence length="162" mass="16653">MKTKILLAALFAGVLAVAGCSQDGSGYGTKQTIGGLGGAALGGLLGSQFGGGTANLAFTALGAVAGGLVGSEVGKGLDKADKLEAQQAQAQARTAPINQTITWSNPDTGHSGSYTPVREGYRQDGAYCREFQETVTINNQQQKAYGVACQQPDGTWRIVEQK</sequence>
<gene>
    <name evidence="3" type="ORF">SAMN05428998_12395</name>
</gene>
<proteinExistence type="predicted"/>
<reference evidence="3 4" key="1">
    <citation type="submission" date="2017-04" db="EMBL/GenBank/DDBJ databases">
        <authorList>
            <person name="Afonso C.L."/>
            <person name="Miller P.J."/>
            <person name="Scott M.A."/>
            <person name="Spackman E."/>
            <person name="Goraichik I."/>
            <person name="Dimitrov K.M."/>
            <person name="Suarez D.L."/>
            <person name="Swayne D.E."/>
        </authorList>
    </citation>
    <scope>NUCLEOTIDE SEQUENCE [LARGE SCALE GENOMIC DNA]</scope>
    <source>
        <strain evidence="3 4">USBA 355</strain>
    </source>
</reference>
<keyword evidence="1" id="KW-0732">Signal</keyword>
<name>A0A1Y6CLL9_9PROT</name>